<organism evidence="1 2">
    <name type="scientific">Gordonia rhizosphera NBRC 16068</name>
    <dbReference type="NCBI Taxonomy" id="1108045"/>
    <lineage>
        <taxon>Bacteria</taxon>
        <taxon>Bacillati</taxon>
        <taxon>Actinomycetota</taxon>
        <taxon>Actinomycetes</taxon>
        <taxon>Mycobacteriales</taxon>
        <taxon>Gordoniaceae</taxon>
        <taxon>Gordonia</taxon>
    </lineage>
</organism>
<comment type="caution">
    <text evidence="1">The sequence shown here is derived from an EMBL/GenBank/DDBJ whole genome shotgun (WGS) entry which is preliminary data.</text>
</comment>
<sequence length="54" mass="6248">MDFAVRVLGPVLLALMVLAIRNRTKRMTWDEPGDLVWRPIFLTYVNSVPYGTRV</sequence>
<dbReference type="STRING" id="1108045.GORHZ_006_00320"/>
<dbReference type="AlphaFoldDB" id="K6UXN9"/>
<gene>
    <name evidence="1" type="ORF">GORHZ_006_00320</name>
</gene>
<dbReference type="EMBL" id="BAHC01000006">
    <property type="protein sequence ID" value="GAB88163.1"/>
    <property type="molecule type" value="Genomic_DNA"/>
</dbReference>
<protein>
    <submittedName>
        <fullName evidence="1">Uncharacterized protein</fullName>
    </submittedName>
</protein>
<evidence type="ECO:0000313" key="2">
    <source>
        <dbReference type="Proteomes" id="UP000008363"/>
    </source>
</evidence>
<evidence type="ECO:0000313" key="1">
    <source>
        <dbReference type="EMBL" id="GAB88163.1"/>
    </source>
</evidence>
<name>K6UXN9_9ACTN</name>
<accession>K6UXN9</accession>
<proteinExistence type="predicted"/>
<keyword evidence="2" id="KW-1185">Reference proteome</keyword>
<reference evidence="1 2" key="1">
    <citation type="submission" date="2012-08" db="EMBL/GenBank/DDBJ databases">
        <title>Whole genome shotgun sequence of Gordonia rhizosphera NBRC 16068.</title>
        <authorList>
            <person name="Takarada H."/>
            <person name="Isaki S."/>
            <person name="Hosoyama A."/>
            <person name="Tsuchikane K."/>
            <person name="Katsumata H."/>
            <person name="Baba S."/>
            <person name="Ohji S."/>
            <person name="Yamazaki S."/>
            <person name="Fujita N."/>
        </authorList>
    </citation>
    <scope>NUCLEOTIDE SEQUENCE [LARGE SCALE GENOMIC DNA]</scope>
    <source>
        <strain evidence="1 2">NBRC 16068</strain>
    </source>
</reference>
<dbReference type="Proteomes" id="UP000008363">
    <property type="component" value="Unassembled WGS sequence"/>
</dbReference>